<dbReference type="InterPro" id="IPR036388">
    <property type="entry name" value="WH-like_DNA-bd_sf"/>
</dbReference>
<dbReference type="Gene3D" id="1.10.10.10">
    <property type="entry name" value="Winged helix-like DNA-binding domain superfamily/Winged helix DNA-binding domain"/>
    <property type="match status" value="1"/>
</dbReference>
<organism evidence="2 3">
    <name type="scientific">Paracoccus siganidrum</name>
    <dbReference type="NCBI Taxonomy" id="1276757"/>
    <lineage>
        <taxon>Bacteria</taxon>
        <taxon>Pseudomonadati</taxon>
        <taxon>Pseudomonadota</taxon>
        <taxon>Alphaproteobacteria</taxon>
        <taxon>Rhodobacterales</taxon>
        <taxon>Paracoccaceae</taxon>
        <taxon>Paracoccus</taxon>
    </lineage>
</organism>
<evidence type="ECO:0000313" key="3">
    <source>
        <dbReference type="Proteomes" id="UP000283587"/>
    </source>
</evidence>
<dbReference type="RefSeq" id="WP_147393186.1">
    <property type="nucleotide sequence ID" value="NZ_QZEW01000212.1"/>
</dbReference>
<dbReference type="Pfam" id="PF00126">
    <property type="entry name" value="HTH_1"/>
    <property type="match status" value="1"/>
</dbReference>
<proteinExistence type="predicted"/>
<dbReference type="EMBL" id="QZEW01000212">
    <property type="protein sequence ID" value="RJK98584.1"/>
    <property type="molecule type" value="Genomic_DNA"/>
</dbReference>
<dbReference type="Proteomes" id="UP000283587">
    <property type="component" value="Unassembled WGS sequence"/>
</dbReference>
<dbReference type="InterPro" id="IPR036390">
    <property type="entry name" value="WH_DNA-bd_sf"/>
</dbReference>
<keyword evidence="3" id="KW-1185">Reference proteome</keyword>
<dbReference type="OrthoDB" id="9796526at2"/>
<feature type="domain" description="HTH lysR-type" evidence="1">
    <location>
        <begin position="1"/>
        <end position="33"/>
    </location>
</feature>
<gene>
    <name evidence="2" type="ORF">D3P05_23840</name>
</gene>
<dbReference type="PROSITE" id="PS50931">
    <property type="entry name" value="HTH_LYSR"/>
    <property type="match status" value="1"/>
</dbReference>
<dbReference type="SUPFAM" id="SSF46785">
    <property type="entry name" value="Winged helix' DNA-binding domain"/>
    <property type="match status" value="1"/>
</dbReference>
<name>A0A418ZQQ3_9RHOB</name>
<dbReference type="AlphaFoldDB" id="A0A418ZQQ3"/>
<accession>A0A418ZQQ3</accession>
<sequence length="33" mass="3554">MDWDDLRIFLAVARSESLSGAGRRLGMDASTVG</sequence>
<dbReference type="InterPro" id="IPR000847">
    <property type="entry name" value="LysR_HTH_N"/>
</dbReference>
<evidence type="ECO:0000313" key="2">
    <source>
        <dbReference type="EMBL" id="RJK98584.1"/>
    </source>
</evidence>
<comment type="caution">
    <text evidence="2">The sequence shown here is derived from an EMBL/GenBank/DDBJ whole genome shotgun (WGS) entry which is preliminary data.</text>
</comment>
<evidence type="ECO:0000259" key="1">
    <source>
        <dbReference type="PROSITE" id="PS50931"/>
    </source>
</evidence>
<dbReference type="GO" id="GO:0003700">
    <property type="term" value="F:DNA-binding transcription factor activity"/>
    <property type="evidence" value="ECO:0007669"/>
    <property type="project" value="InterPro"/>
</dbReference>
<protein>
    <submittedName>
        <fullName evidence="2">LysR family transcriptional regulator</fullName>
    </submittedName>
</protein>
<feature type="non-terminal residue" evidence="2">
    <location>
        <position position="33"/>
    </location>
</feature>
<reference evidence="3" key="1">
    <citation type="submission" date="2018-09" db="EMBL/GenBank/DDBJ databases">
        <title>Paracoccus onubensis nov. sp. a moderate halophilic bacterium isolated from Gruta de las Maravillas (Aracena, Spain).</title>
        <authorList>
            <person name="Jurado V."/>
            <person name="Gutierrez-Patricio S."/>
            <person name="Gonzalez-Pimentel J.L."/>
            <person name="Miller A.Z."/>
            <person name="Laiz L."/>
            <person name="Saiz-Jimenez C."/>
        </authorList>
    </citation>
    <scope>NUCLEOTIDE SEQUENCE [LARGE SCALE GENOMIC DNA]</scope>
    <source>
        <strain evidence="3">DSM 26381</strain>
    </source>
</reference>